<dbReference type="PRINTS" id="PR00420">
    <property type="entry name" value="RNGMNOXGNASE"/>
</dbReference>
<dbReference type="PROSITE" id="PS01304">
    <property type="entry name" value="UBIH"/>
    <property type="match status" value="1"/>
</dbReference>
<feature type="domain" description="FAD-binding" evidence="8">
    <location>
        <begin position="3"/>
        <end position="345"/>
    </location>
</feature>
<dbReference type="SUPFAM" id="SSF51905">
    <property type="entry name" value="FAD/NAD(P)-binding domain"/>
    <property type="match status" value="1"/>
</dbReference>
<keyword evidence="4" id="KW-0285">Flavoprotein</keyword>
<keyword evidence="6" id="KW-0560">Oxidoreductase</keyword>
<evidence type="ECO:0000313" key="10">
    <source>
        <dbReference type="Proteomes" id="UP000481327"/>
    </source>
</evidence>
<comment type="pathway">
    <text evidence="2">Cofactor biosynthesis; ubiquinone biosynthesis.</text>
</comment>
<evidence type="ECO:0000256" key="5">
    <source>
        <dbReference type="ARBA" id="ARBA00022827"/>
    </source>
</evidence>
<dbReference type="UniPathway" id="UPA00232"/>
<organism evidence="9 10">
    <name type="scientific">Sandarakinorhabdus fusca</name>
    <dbReference type="NCBI Taxonomy" id="1439888"/>
    <lineage>
        <taxon>Bacteria</taxon>
        <taxon>Pseudomonadati</taxon>
        <taxon>Pseudomonadota</taxon>
        <taxon>Alphaproteobacteria</taxon>
        <taxon>Sphingomonadales</taxon>
        <taxon>Sphingosinicellaceae</taxon>
        <taxon>Sandarakinorhabdus</taxon>
    </lineage>
</organism>
<dbReference type="InterPro" id="IPR036188">
    <property type="entry name" value="FAD/NAD-bd_sf"/>
</dbReference>
<keyword evidence="7" id="KW-0503">Monooxygenase</keyword>
<keyword evidence="5" id="KW-0274">FAD</keyword>
<dbReference type="NCBIfam" id="TIGR01988">
    <property type="entry name" value="Ubi-OHases"/>
    <property type="match status" value="1"/>
</dbReference>
<dbReference type="GO" id="GO:0004497">
    <property type="term" value="F:monooxygenase activity"/>
    <property type="evidence" value="ECO:0007669"/>
    <property type="project" value="UniProtKB-KW"/>
</dbReference>
<dbReference type="GO" id="GO:0071949">
    <property type="term" value="F:FAD binding"/>
    <property type="evidence" value="ECO:0007669"/>
    <property type="project" value="InterPro"/>
</dbReference>
<dbReference type="PANTHER" id="PTHR43876:SF7">
    <property type="entry name" value="UBIQUINONE BIOSYNTHESIS MONOOXYGENASE COQ6, MITOCHONDRIAL"/>
    <property type="match status" value="1"/>
</dbReference>
<evidence type="ECO:0000256" key="2">
    <source>
        <dbReference type="ARBA" id="ARBA00004749"/>
    </source>
</evidence>
<reference evidence="9 10" key="1">
    <citation type="submission" date="2019-09" db="EMBL/GenBank/DDBJ databases">
        <title>Polymorphobacter sp. isolated from a lake in China.</title>
        <authorList>
            <person name="Liu Z."/>
        </authorList>
    </citation>
    <scope>NUCLEOTIDE SEQUENCE [LARGE SCALE GENOMIC DNA]</scope>
    <source>
        <strain evidence="9 10">D40P</strain>
    </source>
</reference>
<dbReference type="InterPro" id="IPR051205">
    <property type="entry name" value="UbiH/COQ6_monooxygenase"/>
</dbReference>
<dbReference type="FunFam" id="3.50.50.60:FF:000021">
    <property type="entry name" value="Ubiquinone biosynthesis monooxygenase COQ6"/>
    <property type="match status" value="1"/>
</dbReference>
<dbReference type="GO" id="GO:0006744">
    <property type="term" value="P:ubiquinone biosynthetic process"/>
    <property type="evidence" value="ECO:0007669"/>
    <property type="project" value="UniProtKB-UniPathway"/>
</dbReference>
<comment type="cofactor">
    <cofactor evidence="1">
        <name>FAD</name>
        <dbReference type="ChEBI" id="CHEBI:57692"/>
    </cofactor>
</comment>
<dbReference type="InterPro" id="IPR002938">
    <property type="entry name" value="FAD-bd"/>
</dbReference>
<dbReference type="Pfam" id="PF01494">
    <property type="entry name" value="FAD_binding_3"/>
    <property type="match status" value="1"/>
</dbReference>
<dbReference type="EMBL" id="WIOL01000002">
    <property type="protein sequence ID" value="MQT16961.1"/>
    <property type="molecule type" value="Genomic_DNA"/>
</dbReference>
<evidence type="ECO:0000313" key="9">
    <source>
        <dbReference type="EMBL" id="MQT16961.1"/>
    </source>
</evidence>
<evidence type="ECO:0000256" key="7">
    <source>
        <dbReference type="ARBA" id="ARBA00023033"/>
    </source>
</evidence>
<dbReference type="GO" id="GO:0110142">
    <property type="term" value="C:ubiquinone biosynthesis complex"/>
    <property type="evidence" value="ECO:0007669"/>
    <property type="project" value="UniProtKB-ARBA"/>
</dbReference>
<evidence type="ECO:0000259" key="8">
    <source>
        <dbReference type="Pfam" id="PF01494"/>
    </source>
</evidence>
<gene>
    <name evidence="9" type="ORF">F3168_06780</name>
</gene>
<proteinExistence type="inferred from homology"/>
<evidence type="ECO:0000256" key="4">
    <source>
        <dbReference type="ARBA" id="ARBA00022630"/>
    </source>
</evidence>
<protein>
    <submittedName>
        <fullName evidence="9">Ubiquinone biosynthesis protein UbiH</fullName>
    </submittedName>
</protein>
<dbReference type="OrthoDB" id="9796623at2"/>
<keyword evidence="9" id="KW-0830">Ubiquinone</keyword>
<comment type="similarity">
    <text evidence="3">Belongs to the UbiH/COQ6 family.</text>
</comment>
<name>A0A7C9KI22_9SPHN</name>
<dbReference type="GO" id="GO:0016705">
    <property type="term" value="F:oxidoreductase activity, acting on paired donors, with incorporation or reduction of molecular oxygen"/>
    <property type="evidence" value="ECO:0007669"/>
    <property type="project" value="InterPro"/>
</dbReference>
<accession>A0A7C9KI22</accession>
<evidence type="ECO:0000256" key="6">
    <source>
        <dbReference type="ARBA" id="ARBA00023002"/>
    </source>
</evidence>
<comment type="caution">
    <text evidence="9">The sequence shown here is derived from an EMBL/GenBank/DDBJ whole genome shotgun (WGS) entry which is preliminary data.</text>
</comment>
<sequence length="411" mass="42600">MNADVIIIGGGLIGSTLALALARHEVTSIVVDTQDLDATTLPAFDGRASAVASASARMLRALGLGTVLDTDGCAIRAIRVTDGTAPQFLHFDAGAADASGQATDPLGIMLENRLLRIALLDAVRAAPEVTLVAPATVASLVRDDHAATLTLDDGRVFTAPLAIAADGRKSKTRDAAGIRLAAWHYPNAALVSMVAHSQPHGEVACELFYPSGPMALLPMTDHSDGRPRSAIVWTVDAANAAGARKLGPRALAAEIAARVDGTLGDIDVIAPQAVWPLGYHHAASYTAQRLVLVGDAAHGIHPIAGQGLNMGFRDVAALAQVLVEAARTGQDLGAPGVLSRYTAWRRLDNMMVGAVTDGLNRLFAVPGRLPAAVRRLGLAGVERVPALKARFMAEARGETGTLPALLTGELI</sequence>
<dbReference type="RefSeq" id="WP_152577392.1">
    <property type="nucleotide sequence ID" value="NZ_JAATJI010000001.1"/>
</dbReference>
<evidence type="ECO:0000256" key="1">
    <source>
        <dbReference type="ARBA" id="ARBA00001974"/>
    </source>
</evidence>
<dbReference type="InterPro" id="IPR018168">
    <property type="entry name" value="Ubi_Hdrlase_CS"/>
</dbReference>
<dbReference type="PANTHER" id="PTHR43876">
    <property type="entry name" value="UBIQUINONE BIOSYNTHESIS MONOOXYGENASE COQ6, MITOCHONDRIAL"/>
    <property type="match status" value="1"/>
</dbReference>
<dbReference type="AlphaFoldDB" id="A0A7C9KI22"/>
<dbReference type="Proteomes" id="UP000481327">
    <property type="component" value="Unassembled WGS sequence"/>
</dbReference>
<dbReference type="InterPro" id="IPR010971">
    <property type="entry name" value="UbiH/COQ6"/>
</dbReference>
<dbReference type="Gene3D" id="3.50.50.60">
    <property type="entry name" value="FAD/NAD(P)-binding domain"/>
    <property type="match status" value="2"/>
</dbReference>
<keyword evidence="10" id="KW-1185">Reference proteome</keyword>
<evidence type="ECO:0000256" key="3">
    <source>
        <dbReference type="ARBA" id="ARBA00005349"/>
    </source>
</evidence>